<dbReference type="RefSeq" id="WP_116469797.1">
    <property type="nucleotide sequence ID" value="NZ_QENQ01000001.1"/>
</dbReference>
<accession>A0A2U0SGF6</accession>
<evidence type="ECO:0000313" key="2">
    <source>
        <dbReference type="Proteomes" id="UP000245890"/>
    </source>
</evidence>
<evidence type="ECO:0000313" key="1">
    <source>
        <dbReference type="EMBL" id="PVX30385.1"/>
    </source>
</evidence>
<gene>
    <name evidence="1" type="ORF">DD559_14405</name>
</gene>
<name>A0A2U0SGF6_9SPHN</name>
<dbReference type="Proteomes" id="UP000245890">
    <property type="component" value="Unassembled WGS sequence"/>
</dbReference>
<comment type="caution">
    <text evidence="1">The sequence shown here is derived from an EMBL/GenBank/DDBJ whole genome shotgun (WGS) entry which is preliminary data.</text>
</comment>
<proteinExistence type="predicted"/>
<protein>
    <submittedName>
        <fullName evidence="1">Uncharacterized protein</fullName>
    </submittedName>
</protein>
<sequence>MTDRYTDKPFLKLLDAYVLDAIGALDDKSDAQLTAAEPALREAFGGDGDWRGIVVQRMQFPEGIAGAIREVWEKGAVRFREEQGHEPDPAEFARIFNDTNFPH</sequence>
<keyword evidence="2" id="KW-1185">Reference proteome</keyword>
<reference evidence="1 2" key="1">
    <citation type="submission" date="2018-05" db="EMBL/GenBank/DDBJ databases">
        <title>Description of Sphingomonas pokkalii sp nov, isolated from the rhizosphere of saline tolerant pokkali rice and its draft genome analysis.</title>
        <authorList>
            <person name="Menon R."/>
            <person name="Kumari S."/>
            <person name="Rameshkumar N."/>
        </authorList>
    </citation>
    <scope>NUCLEOTIDE SEQUENCE [LARGE SCALE GENOMIC DNA]</scope>
    <source>
        <strain evidence="1 2">L3B27</strain>
    </source>
</reference>
<dbReference type="OrthoDB" id="8081825at2"/>
<dbReference type="EMBL" id="QENQ01000001">
    <property type="protein sequence ID" value="PVX30385.1"/>
    <property type="molecule type" value="Genomic_DNA"/>
</dbReference>
<dbReference type="AlphaFoldDB" id="A0A2U0SGF6"/>
<organism evidence="1 2">
    <name type="scientific">Sphingomonas pokkalii</name>
    <dbReference type="NCBI Taxonomy" id="2175090"/>
    <lineage>
        <taxon>Bacteria</taxon>
        <taxon>Pseudomonadati</taxon>
        <taxon>Pseudomonadota</taxon>
        <taxon>Alphaproteobacteria</taxon>
        <taxon>Sphingomonadales</taxon>
        <taxon>Sphingomonadaceae</taxon>
        <taxon>Sphingomonas</taxon>
    </lineage>
</organism>